<dbReference type="InterPro" id="IPR014710">
    <property type="entry name" value="RmlC-like_jellyroll"/>
</dbReference>
<gene>
    <name evidence="1" type="ORF">IFR04_004520</name>
</gene>
<dbReference type="SUPFAM" id="SSF51182">
    <property type="entry name" value="RmlC-like cupins"/>
    <property type="match status" value="1"/>
</dbReference>
<sequence>MAAKSQREAEQEVRSWGFSHVFTWTDNPNYHYTSHKHKGLTTHLILKGGITIQYPDDAQPEKKTFGVGERLDVEAGRAHEVWVGPEGCTMVIGE</sequence>
<keyword evidence="2" id="KW-1185">Reference proteome</keyword>
<dbReference type="EMBL" id="JAFJYH010000050">
    <property type="protein sequence ID" value="KAG4422368.1"/>
    <property type="molecule type" value="Genomic_DNA"/>
</dbReference>
<dbReference type="PANTHER" id="PTHR40434">
    <property type="entry name" value="CUPIN_2 DOMAIN-CONTAINING PROTEIN"/>
    <property type="match status" value="1"/>
</dbReference>
<dbReference type="InterPro" id="IPR011051">
    <property type="entry name" value="RmlC_Cupin_sf"/>
</dbReference>
<dbReference type="PANTHER" id="PTHR40434:SF1">
    <property type="entry name" value="CUPIN TYPE-1 DOMAIN-CONTAINING PROTEIN"/>
    <property type="match status" value="1"/>
</dbReference>
<protein>
    <submittedName>
        <fullName evidence="1">Uncharacterized protein</fullName>
    </submittedName>
</protein>
<proteinExistence type="predicted"/>
<evidence type="ECO:0000313" key="2">
    <source>
        <dbReference type="Proteomes" id="UP000664132"/>
    </source>
</evidence>
<reference evidence="1" key="1">
    <citation type="submission" date="2021-02" db="EMBL/GenBank/DDBJ databases">
        <title>Genome sequence Cadophora malorum strain M34.</title>
        <authorList>
            <person name="Stefanovic E."/>
            <person name="Vu D."/>
            <person name="Scully C."/>
            <person name="Dijksterhuis J."/>
            <person name="Roader J."/>
            <person name="Houbraken J."/>
        </authorList>
    </citation>
    <scope>NUCLEOTIDE SEQUENCE</scope>
    <source>
        <strain evidence="1">M34</strain>
    </source>
</reference>
<dbReference type="OrthoDB" id="5270965at2759"/>
<comment type="caution">
    <text evidence="1">The sequence shown here is derived from an EMBL/GenBank/DDBJ whole genome shotgun (WGS) entry which is preliminary data.</text>
</comment>
<name>A0A8H7WCK9_9HELO</name>
<evidence type="ECO:0000313" key="1">
    <source>
        <dbReference type="EMBL" id="KAG4422368.1"/>
    </source>
</evidence>
<dbReference type="AlphaFoldDB" id="A0A8H7WCK9"/>
<dbReference type="Proteomes" id="UP000664132">
    <property type="component" value="Unassembled WGS sequence"/>
</dbReference>
<organism evidence="1 2">
    <name type="scientific">Cadophora malorum</name>
    <dbReference type="NCBI Taxonomy" id="108018"/>
    <lineage>
        <taxon>Eukaryota</taxon>
        <taxon>Fungi</taxon>
        <taxon>Dikarya</taxon>
        <taxon>Ascomycota</taxon>
        <taxon>Pezizomycotina</taxon>
        <taxon>Leotiomycetes</taxon>
        <taxon>Helotiales</taxon>
        <taxon>Ploettnerulaceae</taxon>
        <taxon>Cadophora</taxon>
    </lineage>
</organism>
<dbReference type="Gene3D" id="2.60.120.10">
    <property type="entry name" value="Jelly Rolls"/>
    <property type="match status" value="1"/>
</dbReference>
<accession>A0A8H7WCK9</accession>